<evidence type="ECO:0008006" key="3">
    <source>
        <dbReference type="Google" id="ProtNLM"/>
    </source>
</evidence>
<dbReference type="RefSeq" id="WP_184294562.1">
    <property type="nucleotide sequence ID" value="NZ_JACHXO010000003.1"/>
</dbReference>
<gene>
    <name evidence="1" type="ORF">FHS28_002158</name>
</gene>
<accession>A0ABR6GRM0</accession>
<proteinExistence type="predicted"/>
<evidence type="ECO:0000313" key="1">
    <source>
        <dbReference type="EMBL" id="MBB3194762.1"/>
    </source>
</evidence>
<keyword evidence="2" id="KW-1185">Reference proteome</keyword>
<comment type="caution">
    <text evidence="1">The sequence shown here is derived from an EMBL/GenBank/DDBJ whole genome shotgun (WGS) entry which is preliminary data.</text>
</comment>
<dbReference type="Proteomes" id="UP000574369">
    <property type="component" value="Unassembled WGS sequence"/>
</dbReference>
<organism evidence="1 2">
    <name type="scientific">Roseateles terrae</name>
    <dbReference type="NCBI Taxonomy" id="431060"/>
    <lineage>
        <taxon>Bacteria</taxon>
        <taxon>Pseudomonadati</taxon>
        <taxon>Pseudomonadota</taxon>
        <taxon>Betaproteobacteria</taxon>
        <taxon>Burkholderiales</taxon>
        <taxon>Sphaerotilaceae</taxon>
        <taxon>Roseateles</taxon>
    </lineage>
</organism>
<name>A0ABR6GRM0_9BURK</name>
<protein>
    <recommendedName>
        <fullName evidence="3">STAS/SEC14 domain-containing protein</fullName>
    </recommendedName>
</protein>
<dbReference type="EMBL" id="JACHXO010000003">
    <property type="protein sequence ID" value="MBB3194762.1"/>
    <property type="molecule type" value="Genomic_DNA"/>
</dbReference>
<reference evidence="1 2" key="1">
    <citation type="submission" date="2020-08" db="EMBL/GenBank/DDBJ databases">
        <title>Genomic Encyclopedia of Type Strains, Phase III (KMG-III): the genomes of soil and plant-associated and newly described type strains.</title>
        <authorList>
            <person name="Whitman W."/>
        </authorList>
    </citation>
    <scope>NUCLEOTIDE SEQUENCE [LARGE SCALE GENOMIC DNA]</scope>
    <source>
        <strain evidence="1 2">CECT 7247</strain>
    </source>
</reference>
<evidence type="ECO:0000313" key="2">
    <source>
        <dbReference type="Proteomes" id="UP000574369"/>
    </source>
</evidence>
<sequence length="160" mass="17692">MKLDIQAFVPGPFQAHGQIEMWREGSIIRLRAQGPFNREAVLGLARAMADLLRADPPPADASGTPGRFGDLLEVSGSMITSPDSMAEMERFLRHMAALGQAPVAIAYVVTPDVEGRDIMLPLIEAMYQRQGRRFGAFETLADARVWMQEQLDLVAETHSR</sequence>